<evidence type="ECO:0000256" key="6">
    <source>
        <dbReference type="ARBA" id="ARBA00022692"/>
    </source>
</evidence>
<keyword evidence="7 11" id="KW-1133">Transmembrane helix</keyword>
<feature type="transmembrane region" description="Helical" evidence="11">
    <location>
        <begin position="157"/>
        <end position="177"/>
    </location>
</feature>
<dbReference type="RefSeq" id="WP_345412228.1">
    <property type="nucleotide sequence ID" value="NZ_BAABGT010000009.1"/>
</dbReference>
<name>A0ABP8RFE2_9PSEU</name>
<feature type="transmembrane region" description="Helical" evidence="11">
    <location>
        <begin position="286"/>
        <end position="309"/>
    </location>
</feature>
<evidence type="ECO:0000256" key="11">
    <source>
        <dbReference type="SAM" id="Phobius"/>
    </source>
</evidence>
<keyword evidence="5" id="KW-0762">Sugar transport</keyword>
<dbReference type="PANTHER" id="PTHR32196:SF32">
    <property type="entry name" value="XYLOSE TRANSPORT SYSTEM PERMEASE PROTEIN XYLH"/>
    <property type="match status" value="1"/>
</dbReference>
<keyword evidence="3" id="KW-1003">Cell membrane</keyword>
<feature type="transmembrane region" description="Helical" evidence="11">
    <location>
        <begin position="183"/>
        <end position="202"/>
    </location>
</feature>
<evidence type="ECO:0000256" key="4">
    <source>
        <dbReference type="ARBA" id="ARBA00022519"/>
    </source>
</evidence>
<evidence type="ECO:0000256" key="3">
    <source>
        <dbReference type="ARBA" id="ARBA00022475"/>
    </source>
</evidence>
<evidence type="ECO:0000256" key="7">
    <source>
        <dbReference type="ARBA" id="ARBA00022989"/>
    </source>
</evidence>
<comment type="subcellular location">
    <subcellularLocation>
        <location evidence="1">Cell membrane</location>
        <topology evidence="1">Multi-pass membrane protein</topology>
    </subcellularLocation>
</comment>
<dbReference type="Proteomes" id="UP001501598">
    <property type="component" value="Unassembled WGS sequence"/>
</dbReference>
<evidence type="ECO:0000313" key="12">
    <source>
        <dbReference type="EMBL" id="GAA4537095.1"/>
    </source>
</evidence>
<proteinExistence type="predicted"/>
<keyword evidence="2" id="KW-0813">Transport</keyword>
<feature type="transmembrane region" description="Helical" evidence="11">
    <location>
        <begin position="450"/>
        <end position="470"/>
    </location>
</feature>
<feature type="transmembrane region" description="Helical" evidence="11">
    <location>
        <begin position="321"/>
        <end position="340"/>
    </location>
</feature>
<evidence type="ECO:0000313" key="13">
    <source>
        <dbReference type="Proteomes" id="UP001501598"/>
    </source>
</evidence>
<evidence type="ECO:0000256" key="2">
    <source>
        <dbReference type="ARBA" id="ARBA00022448"/>
    </source>
</evidence>
<protein>
    <recommendedName>
        <fullName evidence="10">Xylose transport system permease protein XylH</fullName>
    </recommendedName>
</protein>
<dbReference type="EMBL" id="BAABGT010000009">
    <property type="protein sequence ID" value="GAA4537095.1"/>
    <property type="molecule type" value="Genomic_DNA"/>
</dbReference>
<accession>A0ABP8RFE2</accession>
<evidence type="ECO:0000256" key="8">
    <source>
        <dbReference type="ARBA" id="ARBA00023136"/>
    </source>
</evidence>
<comment type="caution">
    <text evidence="12">The sequence shown here is derived from an EMBL/GenBank/DDBJ whole genome shotgun (WGS) entry which is preliminary data.</text>
</comment>
<dbReference type="PANTHER" id="PTHR32196">
    <property type="entry name" value="ABC TRANSPORTER PERMEASE PROTEIN YPHD-RELATED-RELATED"/>
    <property type="match status" value="1"/>
</dbReference>
<dbReference type="Pfam" id="PF02653">
    <property type="entry name" value="BPD_transp_2"/>
    <property type="match status" value="1"/>
</dbReference>
<organism evidence="12 13">
    <name type="scientific">Pseudonocardia xishanensis</name>
    <dbReference type="NCBI Taxonomy" id="630995"/>
    <lineage>
        <taxon>Bacteria</taxon>
        <taxon>Bacillati</taxon>
        <taxon>Actinomycetota</taxon>
        <taxon>Actinomycetes</taxon>
        <taxon>Pseudonocardiales</taxon>
        <taxon>Pseudonocardiaceae</taxon>
        <taxon>Pseudonocardia</taxon>
    </lineage>
</organism>
<feature type="transmembrane region" description="Helical" evidence="11">
    <location>
        <begin position="400"/>
        <end position="419"/>
    </location>
</feature>
<feature type="transmembrane region" description="Helical" evidence="11">
    <location>
        <begin position="369"/>
        <end position="388"/>
    </location>
</feature>
<feature type="transmembrane region" description="Helical" evidence="11">
    <location>
        <begin position="87"/>
        <end position="109"/>
    </location>
</feature>
<feature type="transmembrane region" description="Helical" evidence="11">
    <location>
        <begin position="209"/>
        <end position="235"/>
    </location>
</feature>
<feature type="transmembrane region" description="Helical" evidence="11">
    <location>
        <begin position="255"/>
        <end position="274"/>
    </location>
</feature>
<reference evidence="13" key="1">
    <citation type="journal article" date="2019" name="Int. J. Syst. Evol. Microbiol.">
        <title>The Global Catalogue of Microorganisms (GCM) 10K type strain sequencing project: providing services to taxonomists for standard genome sequencing and annotation.</title>
        <authorList>
            <consortium name="The Broad Institute Genomics Platform"/>
            <consortium name="The Broad Institute Genome Sequencing Center for Infectious Disease"/>
            <person name="Wu L."/>
            <person name="Ma J."/>
        </authorList>
    </citation>
    <scope>NUCLEOTIDE SEQUENCE [LARGE SCALE GENOMIC DNA]</scope>
    <source>
        <strain evidence="13">JCM 17906</strain>
    </source>
</reference>
<feature type="transmembrane region" description="Helical" evidence="11">
    <location>
        <begin position="426"/>
        <end position="444"/>
    </location>
</feature>
<evidence type="ECO:0000256" key="5">
    <source>
        <dbReference type="ARBA" id="ARBA00022597"/>
    </source>
</evidence>
<sequence>MTDTTGTTSTTGTSAQTSMRVSDFAADTTRQTAGQALRDYRATLRSGQLGALPALLGLVVLVAVFALVSPVFLTLPNMANLLSQGAGRMIIAMGLVFVLLTAEIDISAGTSSGVTAAVLALHYVSNGNLLGAMGGTVFTLFLAVLVVAIGLALWMRIWFAGMVAAVPIVILVAGVPANPWVEMLLAVTAGTAIGIVTGFMVAKVKIPSFVITLAFFLMWQGVILRLIGQGGVLGINTSPTLNAVANGNLSTTGSWVLFAAAGGLYAAVALGTHLSRARRGLYSRSLSIVLLKVGAVLVLGAGVTAALTVNRSQNAAVQISGVPYVVPIVLVLLAVGTYVLDRTRFGRYVYAIGGNAEAARRAGIDITKVKAGVFVVSSAFAAIGAIVYSSKVGSVDPTAGGLNTLLFAVGAAVIGGTSLFGGRGRLVDAVVGGLVLAVVENGLGLLNQPAATVAVVTGLVLALAATVDALSRRRSYTR</sequence>
<comment type="function">
    <text evidence="9">Part of the binding-protein-dependent transport system for D-xylose. Probably responsible for the translocation of the substrate across the membrane.</text>
</comment>
<feature type="transmembrane region" description="Helical" evidence="11">
    <location>
        <begin position="54"/>
        <end position="75"/>
    </location>
</feature>
<gene>
    <name evidence="12" type="ORF">GCM10023175_05020</name>
</gene>
<keyword evidence="13" id="KW-1185">Reference proteome</keyword>
<dbReference type="CDD" id="cd06579">
    <property type="entry name" value="TM_PBP1_transp_AraH_like"/>
    <property type="match status" value="1"/>
</dbReference>
<keyword evidence="4" id="KW-0997">Cell inner membrane</keyword>
<evidence type="ECO:0000256" key="1">
    <source>
        <dbReference type="ARBA" id="ARBA00004651"/>
    </source>
</evidence>
<evidence type="ECO:0000256" key="10">
    <source>
        <dbReference type="ARBA" id="ARBA00035686"/>
    </source>
</evidence>
<feature type="transmembrane region" description="Helical" evidence="11">
    <location>
        <begin position="129"/>
        <end position="150"/>
    </location>
</feature>
<evidence type="ECO:0000256" key="9">
    <source>
        <dbReference type="ARBA" id="ARBA00035611"/>
    </source>
</evidence>
<dbReference type="InterPro" id="IPR001851">
    <property type="entry name" value="ABC_transp_permease"/>
</dbReference>
<keyword evidence="6 11" id="KW-0812">Transmembrane</keyword>
<keyword evidence="8 11" id="KW-0472">Membrane</keyword>